<feature type="non-terminal residue" evidence="5">
    <location>
        <position position="66"/>
    </location>
</feature>
<evidence type="ECO:0000256" key="1">
    <source>
        <dbReference type="ARBA" id="ARBA00022741"/>
    </source>
</evidence>
<sequence length="66" mass="7500">MKIDVDGLTVYFPYDFIYPEQYEYMVEFKRALDARGHAVLEMPSGTGKTITIMSLAIAYQKANSSL</sequence>
<evidence type="ECO:0000256" key="3">
    <source>
        <dbReference type="ARBA" id="ARBA00022840"/>
    </source>
</evidence>
<organism evidence="5 6">
    <name type="scientific">Sphaeroforma arctica JP610</name>
    <dbReference type="NCBI Taxonomy" id="667725"/>
    <lineage>
        <taxon>Eukaryota</taxon>
        <taxon>Ichthyosporea</taxon>
        <taxon>Ichthyophonida</taxon>
        <taxon>Sphaeroforma</taxon>
    </lineage>
</organism>
<keyword evidence="3" id="KW-0067">ATP-binding</keyword>
<dbReference type="RefSeq" id="XP_014149433.1">
    <property type="nucleotide sequence ID" value="XM_014293958.1"/>
</dbReference>
<dbReference type="GO" id="GO:0005634">
    <property type="term" value="C:nucleus"/>
    <property type="evidence" value="ECO:0007669"/>
    <property type="project" value="TreeGrafter"/>
</dbReference>
<dbReference type="GeneID" id="25912449"/>
<dbReference type="EMBL" id="KQ243565">
    <property type="protein sequence ID" value="KNC75531.1"/>
    <property type="molecule type" value="Genomic_DNA"/>
</dbReference>
<dbReference type="InterPro" id="IPR045028">
    <property type="entry name" value="DinG/Rad3-like"/>
</dbReference>
<dbReference type="GO" id="GO:0003678">
    <property type="term" value="F:DNA helicase activity"/>
    <property type="evidence" value="ECO:0007669"/>
    <property type="project" value="TreeGrafter"/>
</dbReference>
<evidence type="ECO:0000256" key="2">
    <source>
        <dbReference type="ARBA" id="ARBA00022801"/>
    </source>
</evidence>
<dbReference type="InterPro" id="IPR027417">
    <property type="entry name" value="P-loop_NTPase"/>
</dbReference>
<dbReference type="GO" id="GO:0006366">
    <property type="term" value="P:transcription by RNA polymerase II"/>
    <property type="evidence" value="ECO:0007669"/>
    <property type="project" value="TreeGrafter"/>
</dbReference>
<dbReference type="eggNOG" id="KOG1131">
    <property type="taxonomic scope" value="Eukaryota"/>
</dbReference>
<keyword evidence="6" id="KW-1185">Reference proteome</keyword>
<keyword evidence="2" id="KW-0378">Hydrolase</keyword>
<dbReference type="Proteomes" id="UP000054560">
    <property type="component" value="Unassembled WGS sequence"/>
</dbReference>
<feature type="domain" description="Helicase ATP-binding" evidence="4">
    <location>
        <begin position="7"/>
        <end position="66"/>
    </location>
</feature>
<evidence type="ECO:0000313" key="5">
    <source>
        <dbReference type="EMBL" id="KNC75531.1"/>
    </source>
</evidence>
<accession>A0A0L0FGE7</accession>
<proteinExistence type="predicted"/>
<dbReference type="Gene3D" id="3.40.50.300">
    <property type="entry name" value="P-loop containing nucleotide triphosphate hydrolases"/>
    <property type="match status" value="1"/>
</dbReference>
<dbReference type="PANTHER" id="PTHR11472">
    <property type="entry name" value="DNA REPAIR DEAD HELICASE RAD3/XP-D SUBFAMILY MEMBER"/>
    <property type="match status" value="1"/>
</dbReference>
<name>A0A0L0FGE7_9EUKA</name>
<dbReference type="AlphaFoldDB" id="A0A0L0FGE7"/>
<reference evidence="5 6" key="1">
    <citation type="submission" date="2011-02" db="EMBL/GenBank/DDBJ databases">
        <title>The Genome Sequence of Sphaeroforma arctica JP610.</title>
        <authorList>
            <consortium name="The Broad Institute Genome Sequencing Platform"/>
            <person name="Russ C."/>
            <person name="Cuomo C."/>
            <person name="Young S.K."/>
            <person name="Zeng Q."/>
            <person name="Gargeya S."/>
            <person name="Alvarado L."/>
            <person name="Berlin A."/>
            <person name="Chapman S.B."/>
            <person name="Chen Z."/>
            <person name="Freedman E."/>
            <person name="Gellesch M."/>
            <person name="Goldberg J."/>
            <person name="Griggs A."/>
            <person name="Gujja S."/>
            <person name="Heilman E."/>
            <person name="Heiman D."/>
            <person name="Howarth C."/>
            <person name="Mehta T."/>
            <person name="Neiman D."/>
            <person name="Pearson M."/>
            <person name="Roberts A."/>
            <person name="Saif S."/>
            <person name="Shea T."/>
            <person name="Shenoy N."/>
            <person name="Sisk P."/>
            <person name="Stolte C."/>
            <person name="Sykes S."/>
            <person name="White J."/>
            <person name="Yandava C."/>
            <person name="Burger G."/>
            <person name="Gray M.W."/>
            <person name="Holland P.W.H."/>
            <person name="King N."/>
            <person name="Lang F.B.F."/>
            <person name="Roger A.J."/>
            <person name="Ruiz-Trillo I."/>
            <person name="Haas B."/>
            <person name="Nusbaum C."/>
            <person name="Birren B."/>
        </authorList>
    </citation>
    <scope>NUCLEOTIDE SEQUENCE [LARGE SCALE GENOMIC DNA]</scope>
    <source>
        <strain evidence="5 6">JP610</strain>
    </source>
</reference>
<dbReference type="GO" id="GO:0005524">
    <property type="term" value="F:ATP binding"/>
    <property type="evidence" value="ECO:0007669"/>
    <property type="project" value="UniProtKB-KW"/>
</dbReference>
<dbReference type="PANTHER" id="PTHR11472:SF1">
    <property type="entry name" value="GENERAL TRANSCRIPTION AND DNA REPAIR FACTOR IIH HELICASE SUBUNIT XPD"/>
    <property type="match status" value="1"/>
</dbReference>
<keyword evidence="1" id="KW-0547">Nucleotide-binding</keyword>
<dbReference type="InterPro" id="IPR014013">
    <property type="entry name" value="Helic_SF1/SF2_ATP-bd_DinG/Rad3"/>
</dbReference>
<gene>
    <name evidence="5" type="ORF">SARC_11945</name>
</gene>
<evidence type="ECO:0000313" key="6">
    <source>
        <dbReference type="Proteomes" id="UP000054560"/>
    </source>
</evidence>
<protein>
    <recommendedName>
        <fullName evidence="4">Helicase ATP-binding domain-containing protein</fullName>
    </recommendedName>
</protein>
<dbReference type="GO" id="GO:0016787">
    <property type="term" value="F:hydrolase activity"/>
    <property type="evidence" value="ECO:0007669"/>
    <property type="project" value="UniProtKB-KW"/>
</dbReference>
<dbReference type="OrthoDB" id="272481at2759"/>
<evidence type="ECO:0000259" key="4">
    <source>
        <dbReference type="PROSITE" id="PS51193"/>
    </source>
</evidence>
<dbReference type="GO" id="GO:0003684">
    <property type="term" value="F:damaged DNA binding"/>
    <property type="evidence" value="ECO:0007669"/>
    <property type="project" value="TreeGrafter"/>
</dbReference>
<dbReference type="STRING" id="667725.A0A0L0FGE7"/>
<dbReference type="SUPFAM" id="SSF52540">
    <property type="entry name" value="P-loop containing nucleoside triphosphate hydrolases"/>
    <property type="match status" value="1"/>
</dbReference>
<dbReference type="GO" id="GO:0045951">
    <property type="term" value="P:positive regulation of mitotic recombination"/>
    <property type="evidence" value="ECO:0007669"/>
    <property type="project" value="TreeGrafter"/>
</dbReference>
<dbReference type="PROSITE" id="PS51193">
    <property type="entry name" value="HELICASE_ATP_BIND_2"/>
    <property type="match status" value="1"/>
</dbReference>